<reference evidence="2" key="1">
    <citation type="submission" date="2014-09" db="EMBL/GenBank/DDBJ databases">
        <authorList>
            <person name="Mudge J."/>
            <person name="Ramaraj T."/>
            <person name="Lindquist I.E."/>
            <person name="Bharti A.K."/>
            <person name="Sundararajan A."/>
            <person name="Cameron C.T."/>
            <person name="Woodward J.E."/>
            <person name="May G.D."/>
            <person name="Brubaker C."/>
            <person name="Broadhvest J."/>
            <person name="Wilkins T.A."/>
        </authorList>
    </citation>
    <scope>NUCLEOTIDE SEQUENCE</scope>
    <source>
        <strain evidence="2">cv. AKA8401</strain>
    </source>
</reference>
<dbReference type="EMBL" id="JRRC01509588">
    <property type="protein sequence ID" value="KHG08789.1"/>
    <property type="molecule type" value="Genomic_DNA"/>
</dbReference>
<organism evidence="1 2">
    <name type="scientific">Gossypium arboreum</name>
    <name type="common">Tree cotton</name>
    <name type="synonym">Gossypium nanking</name>
    <dbReference type="NCBI Taxonomy" id="29729"/>
    <lineage>
        <taxon>Eukaryota</taxon>
        <taxon>Viridiplantae</taxon>
        <taxon>Streptophyta</taxon>
        <taxon>Embryophyta</taxon>
        <taxon>Tracheophyta</taxon>
        <taxon>Spermatophyta</taxon>
        <taxon>Magnoliopsida</taxon>
        <taxon>eudicotyledons</taxon>
        <taxon>Gunneridae</taxon>
        <taxon>Pentapetalae</taxon>
        <taxon>rosids</taxon>
        <taxon>malvids</taxon>
        <taxon>Malvales</taxon>
        <taxon>Malvaceae</taxon>
        <taxon>Malvoideae</taxon>
        <taxon>Gossypium</taxon>
    </lineage>
</organism>
<dbReference type="AlphaFoldDB" id="A0A0B0NAG7"/>
<evidence type="ECO:0000313" key="2">
    <source>
        <dbReference type="Proteomes" id="UP000032142"/>
    </source>
</evidence>
<protein>
    <submittedName>
        <fullName evidence="1">Uncharacterized protein</fullName>
    </submittedName>
</protein>
<sequence length="39" mass="4450">MLSVGSIGAIINQVKRQGESQLSFRQSEWKCQGLFEKHE</sequence>
<dbReference type="Proteomes" id="UP000032142">
    <property type="component" value="Unassembled WGS sequence"/>
</dbReference>
<comment type="caution">
    <text evidence="1">The sequence shown here is derived from an EMBL/GenBank/DDBJ whole genome shotgun (WGS) entry which is preliminary data.</text>
</comment>
<keyword evidence="2" id="KW-1185">Reference proteome</keyword>
<accession>A0A0B0NAG7</accession>
<name>A0A0B0NAG7_GOSAR</name>
<evidence type="ECO:0000313" key="1">
    <source>
        <dbReference type="EMBL" id="KHG08789.1"/>
    </source>
</evidence>
<proteinExistence type="predicted"/>
<gene>
    <name evidence="1" type="ORF">F383_35958</name>
</gene>